<feature type="region of interest" description="Disordered" evidence="1">
    <location>
        <begin position="679"/>
        <end position="717"/>
    </location>
</feature>
<name>A0A8S4Q5T9_OWEFU</name>
<feature type="domain" description="PID" evidence="2">
    <location>
        <begin position="8"/>
        <end position="168"/>
    </location>
</feature>
<dbReference type="PANTHER" id="PTHR21219:SF3">
    <property type="entry name" value="FI19613P1"/>
    <property type="match status" value="1"/>
</dbReference>
<feature type="compositionally biased region" description="Basic and acidic residues" evidence="1">
    <location>
        <begin position="448"/>
        <end position="458"/>
    </location>
</feature>
<reference evidence="3" key="1">
    <citation type="submission" date="2022-03" db="EMBL/GenBank/DDBJ databases">
        <authorList>
            <person name="Martin C."/>
        </authorList>
    </citation>
    <scope>NUCLEOTIDE SEQUENCE</scope>
</reference>
<feature type="region of interest" description="Disordered" evidence="1">
    <location>
        <begin position="447"/>
        <end position="624"/>
    </location>
</feature>
<evidence type="ECO:0000256" key="1">
    <source>
        <dbReference type="SAM" id="MobiDB-lite"/>
    </source>
</evidence>
<gene>
    <name evidence="3" type="ORF">OFUS_LOCUS25357</name>
</gene>
<evidence type="ECO:0000313" key="3">
    <source>
        <dbReference type="EMBL" id="CAH1801577.1"/>
    </source>
</evidence>
<feature type="compositionally biased region" description="Basic and acidic residues" evidence="1">
    <location>
        <begin position="542"/>
        <end position="557"/>
    </location>
</feature>
<evidence type="ECO:0000259" key="2">
    <source>
        <dbReference type="SMART" id="SM00462"/>
    </source>
</evidence>
<feature type="compositionally biased region" description="Basic and acidic residues" evidence="1">
    <location>
        <begin position="497"/>
        <end position="508"/>
    </location>
</feature>
<feature type="compositionally biased region" description="Pro residues" evidence="1">
    <location>
        <begin position="580"/>
        <end position="594"/>
    </location>
</feature>
<sequence>MPGKTDHQALAKCKVLYIGSAVPLETVEGLESVQRPLRERYPVNEDEFQGIDAWLTVFSTGVQLQYVDDQSTVVWFPISSLYVCSAVKAVTVINGATRERTAKFVSLDKTDEIGNSPHPPIFAAIMRRTKGVKVLECHGFICQSTQAAMALVAACSYSFEQNGQVESFEDASATEVVDKVFKFIEEDDDDTYYDRDTLRAGSIASSSVVAVKKSRKKGPNDTIRDTRSEIVDRGYFYGGTEHLVGNYQVSREQDQRDIHQFRYMGRPTPAAPPQMRRPPIQTQMVVVPRQQPQMVMAPPQQQPQMVMAPPQQQRQVMMVPQQQSQMVVRGQPPQVTSLRRPVPQTQQVVMAPQRVPTRGRVVMGPPPPPHAMRYRGAPPPPPRIAGVPPGLIPIGPANAPPHLYMNTGVMRNQGGNEGPVVFMPPPPPPPGPMMASRNESNYVITRDAPQRDEQRVEKGGPVFFKSRLPRQPLPDRSPPRQRHRRRSNSSSSSSSSSRERDKSREPRPHGRNSPGIVRRRSGSNDSNERHHAGRPRSPALDYAERKRREEKQRRYEQNRYNGHAQYHQEDVYARVSKPNGAPPPPAPPPPPVPPHLTNGRTQNGKARNGNAHNGKAQNGLYGPDSNASEELYYYKNYKNSRDTDPVEKSQEWVQRNGDTAMNRPRYDTFGMDINKAPNPYAMNSALGPGENRDDLDEDYLPRRRPMESMENNLGFYP</sequence>
<dbReference type="Proteomes" id="UP000749559">
    <property type="component" value="Unassembled WGS sequence"/>
</dbReference>
<dbReference type="OrthoDB" id="10007483at2759"/>
<dbReference type="AlphaFoldDB" id="A0A8S4Q5T9"/>
<organism evidence="3 4">
    <name type="scientific">Owenia fusiformis</name>
    <name type="common">Polychaete worm</name>
    <dbReference type="NCBI Taxonomy" id="6347"/>
    <lineage>
        <taxon>Eukaryota</taxon>
        <taxon>Metazoa</taxon>
        <taxon>Spiralia</taxon>
        <taxon>Lophotrochozoa</taxon>
        <taxon>Annelida</taxon>
        <taxon>Polychaeta</taxon>
        <taxon>Sedentaria</taxon>
        <taxon>Canalipalpata</taxon>
        <taxon>Sabellida</taxon>
        <taxon>Oweniida</taxon>
        <taxon>Oweniidae</taxon>
        <taxon>Owenia</taxon>
    </lineage>
</organism>
<dbReference type="SUPFAM" id="SSF50729">
    <property type="entry name" value="PH domain-like"/>
    <property type="match status" value="1"/>
</dbReference>
<keyword evidence="4" id="KW-1185">Reference proteome</keyword>
<comment type="caution">
    <text evidence="3">The sequence shown here is derived from an EMBL/GenBank/DDBJ whole genome shotgun (WGS) entry which is preliminary data.</text>
</comment>
<protein>
    <recommendedName>
        <fullName evidence="2">PID domain-containing protein</fullName>
    </recommendedName>
</protein>
<dbReference type="InterPro" id="IPR006020">
    <property type="entry name" value="PTB/PI_dom"/>
</dbReference>
<dbReference type="PANTHER" id="PTHR21219">
    <property type="entry name" value="FI19613P1"/>
    <property type="match status" value="1"/>
</dbReference>
<dbReference type="EMBL" id="CAIIXF020000012">
    <property type="protein sequence ID" value="CAH1801577.1"/>
    <property type="molecule type" value="Genomic_DNA"/>
</dbReference>
<proteinExistence type="predicted"/>
<evidence type="ECO:0000313" key="4">
    <source>
        <dbReference type="Proteomes" id="UP000749559"/>
    </source>
</evidence>
<accession>A0A8S4Q5T9</accession>
<dbReference type="SMART" id="SM00462">
    <property type="entry name" value="PTB"/>
    <property type="match status" value="1"/>
</dbReference>